<evidence type="ECO:0000313" key="2">
    <source>
        <dbReference type="Proteomes" id="UP000823123"/>
    </source>
</evidence>
<proteinExistence type="predicted"/>
<reference evidence="1 2" key="1">
    <citation type="submission" date="2020-09" db="EMBL/GenBank/DDBJ databases">
        <title>Parvimonas S3374 sp. nov.</title>
        <authorList>
            <person name="Buhl M."/>
        </authorList>
    </citation>
    <scope>NUCLEOTIDE SEQUENCE [LARGE SCALE GENOMIC DNA]</scope>
    <source>
        <strain evidence="1 2">S3374</strain>
    </source>
</reference>
<protein>
    <recommendedName>
        <fullName evidence="3">Lipoprotein</fullName>
    </recommendedName>
</protein>
<comment type="caution">
    <text evidence="1">The sequence shown here is derived from an EMBL/GenBank/DDBJ whole genome shotgun (WGS) entry which is preliminary data.</text>
</comment>
<evidence type="ECO:0000313" key="1">
    <source>
        <dbReference type="EMBL" id="MBK1468722.1"/>
    </source>
</evidence>
<evidence type="ECO:0008006" key="3">
    <source>
        <dbReference type="Google" id="ProtNLM"/>
    </source>
</evidence>
<accession>A0ABS1CBD5</accession>
<sequence>MKSPFKRIFLFSILILCSCSSIKNDKTFISDKNLNETGFYIISNPVPKKVVDYAKDLFTKENLDTIKKDNNSDLILSEPYSIKEKHFSFLILQNGKSIGKILIIKKENKLTYQISQGYFDDELNNMLLKNGIYELSFEKEEEWERSKPIFKKHDTIPKNKIIYNIKNSIKKIKN</sequence>
<dbReference type="Proteomes" id="UP000823123">
    <property type="component" value="Unassembled WGS sequence"/>
</dbReference>
<dbReference type="RefSeq" id="WP_201275642.1">
    <property type="nucleotide sequence ID" value="NZ_JACVDA010000012.1"/>
</dbReference>
<dbReference type="PROSITE" id="PS51257">
    <property type="entry name" value="PROKAR_LIPOPROTEIN"/>
    <property type="match status" value="1"/>
</dbReference>
<dbReference type="EMBL" id="JACVDA010000012">
    <property type="protein sequence ID" value="MBK1468722.1"/>
    <property type="molecule type" value="Genomic_DNA"/>
</dbReference>
<keyword evidence="2" id="KW-1185">Reference proteome</keyword>
<name>A0ABS1CBD5_9FIRM</name>
<gene>
    <name evidence="1" type="ORF">IBJ83_05255</name>
</gene>
<organism evidence="1 2">
    <name type="scientific">Parvimonas parva</name>
    <dbReference type="NCBI Taxonomy" id="2769485"/>
    <lineage>
        <taxon>Bacteria</taxon>
        <taxon>Bacillati</taxon>
        <taxon>Bacillota</taxon>
        <taxon>Tissierellia</taxon>
        <taxon>Tissierellales</taxon>
        <taxon>Peptoniphilaceae</taxon>
        <taxon>Parvimonas</taxon>
    </lineage>
</organism>